<sequence length="164" mass="18658">MQGFQNEHEDIFMDDFDEVLLNSMAQDPGGNPDAFAQDKPNTIPQGEEKLNEDAQMKFDNLPHYLEALYPGLNIFNRKQQPLGLSISKDVCLLDSLPYEMVHSSYLEDLVVQCLAMHNVDFDIDHNISETNVLLDYVPILDPEEPEAIEFDSFLSVDPDPKVEI</sequence>
<dbReference type="OrthoDB" id="1932595at2759"/>
<reference evidence="1 2" key="1">
    <citation type="submission" date="2020-06" db="EMBL/GenBank/DDBJ databases">
        <title>Transcriptomic and genomic resources for Thalictrum thalictroides and T. hernandezii: Facilitating candidate gene discovery in an emerging model plant lineage.</title>
        <authorList>
            <person name="Arias T."/>
            <person name="Riano-Pachon D.M."/>
            <person name="Di Stilio V.S."/>
        </authorList>
    </citation>
    <scope>NUCLEOTIDE SEQUENCE [LARGE SCALE GENOMIC DNA]</scope>
    <source>
        <strain evidence="2">cv. WT478/WT964</strain>
        <tissue evidence="1">Leaves</tissue>
    </source>
</reference>
<name>A0A7J6WLV9_THATH</name>
<keyword evidence="2" id="KW-1185">Reference proteome</keyword>
<proteinExistence type="predicted"/>
<organism evidence="1 2">
    <name type="scientific">Thalictrum thalictroides</name>
    <name type="common">Rue-anemone</name>
    <name type="synonym">Anemone thalictroides</name>
    <dbReference type="NCBI Taxonomy" id="46969"/>
    <lineage>
        <taxon>Eukaryota</taxon>
        <taxon>Viridiplantae</taxon>
        <taxon>Streptophyta</taxon>
        <taxon>Embryophyta</taxon>
        <taxon>Tracheophyta</taxon>
        <taxon>Spermatophyta</taxon>
        <taxon>Magnoliopsida</taxon>
        <taxon>Ranunculales</taxon>
        <taxon>Ranunculaceae</taxon>
        <taxon>Thalictroideae</taxon>
        <taxon>Thalictrum</taxon>
    </lineage>
</organism>
<evidence type="ECO:0000313" key="2">
    <source>
        <dbReference type="Proteomes" id="UP000554482"/>
    </source>
</evidence>
<gene>
    <name evidence="1" type="ORF">FRX31_012069</name>
</gene>
<dbReference type="AlphaFoldDB" id="A0A7J6WLV9"/>
<dbReference type="EMBL" id="JABWDY010013355">
    <property type="protein sequence ID" value="KAF5198344.1"/>
    <property type="molecule type" value="Genomic_DNA"/>
</dbReference>
<evidence type="ECO:0000313" key="1">
    <source>
        <dbReference type="EMBL" id="KAF5198344.1"/>
    </source>
</evidence>
<accession>A0A7J6WLV9</accession>
<comment type="caution">
    <text evidence="1">The sequence shown here is derived from an EMBL/GenBank/DDBJ whole genome shotgun (WGS) entry which is preliminary data.</text>
</comment>
<protein>
    <submittedName>
        <fullName evidence="1">Uncharacterized protein</fullName>
    </submittedName>
</protein>
<dbReference type="Proteomes" id="UP000554482">
    <property type="component" value="Unassembled WGS sequence"/>
</dbReference>